<name>A0A7R8ZGF7_9CRUS</name>
<dbReference type="EMBL" id="OB660077">
    <property type="protein sequence ID" value="CAD7222587.1"/>
    <property type="molecule type" value="Genomic_DNA"/>
</dbReference>
<feature type="compositionally biased region" description="Basic and acidic residues" evidence="1">
    <location>
        <begin position="44"/>
        <end position="83"/>
    </location>
</feature>
<organism evidence="3">
    <name type="scientific">Cyprideis torosa</name>
    <dbReference type="NCBI Taxonomy" id="163714"/>
    <lineage>
        <taxon>Eukaryota</taxon>
        <taxon>Metazoa</taxon>
        <taxon>Ecdysozoa</taxon>
        <taxon>Arthropoda</taxon>
        <taxon>Crustacea</taxon>
        <taxon>Oligostraca</taxon>
        <taxon>Ostracoda</taxon>
        <taxon>Podocopa</taxon>
        <taxon>Podocopida</taxon>
        <taxon>Cytherocopina</taxon>
        <taxon>Cytheroidea</taxon>
        <taxon>Cytherideidae</taxon>
        <taxon>Cyprideis</taxon>
    </lineage>
</organism>
<gene>
    <name evidence="3" type="ORF">CTOB1V02_LOCUS589</name>
</gene>
<keyword evidence="2" id="KW-0812">Transmembrane</keyword>
<evidence type="ECO:0000256" key="2">
    <source>
        <dbReference type="SAM" id="Phobius"/>
    </source>
</evidence>
<reference evidence="3" key="1">
    <citation type="submission" date="2020-11" db="EMBL/GenBank/DDBJ databases">
        <authorList>
            <person name="Tran Van P."/>
        </authorList>
    </citation>
    <scope>NUCLEOTIDE SEQUENCE</scope>
</reference>
<feature type="transmembrane region" description="Helical" evidence="2">
    <location>
        <begin position="319"/>
        <end position="344"/>
    </location>
</feature>
<dbReference type="AlphaFoldDB" id="A0A7R8ZGF7"/>
<keyword evidence="2" id="KW-0472">Membrane</keyword>
<sequence length="368" mass="40501">MLEDEDDSKVAVVFYRASSGQSRDTTSKSRAKDTKSRSRKSRSQTKDTKSRSRARDAKTTKTEDKEKQALLENKKKDDAETKDVPGPIEDGIPDSLDKTLEKASGNGFSTFSESRTAMFQKDDRIRNGDQNMQLNESFLMPRGSWKICVSVAGCLTAISAMAWLICAVVILATSSPTPYKEIFTVIICLIFISLGLTPFVGALMDTKALYLVYVIGVLMYYCICYYCLCPLLPLLFMTLRDDYSLMESEVGSRFAGKNLVSDAVTKLSYLDLSSPDVSSQDELQQRGQEGVAAVAASVMYVMGMGFKETMGVASNPTNIVAGFAIYGWYYATCSVVGVVSYAMFGEGSPWARLRLNPRGFCDQTPTGM</sequence>
<feature type="compositionally biased region" description="Basic and acidic residues" evidence="1">
    <location>
        <begin position="25"/>
        <end position="36"/>
    </location>
</feature>
<feature type="region of interest" description="Disordered" evidence="1">
    <location>
        <begin position="1"/>
        <end position="95"/>
    </location>
</feature>
<protein>
    <submittedName>
        <fullName evidence="3">Uncharacterized protein</fullName>
    </submittedName>
</protein>
<evidence type="ECO:0000313" key="3">
    <source>
        <dbReference type="EMBL" id="CAD7222587.1"/>
    </source>
</evidence>
<feature type="transmembrane region" description="Helical" evidence="2">
    <location>
        <begin position="147"/>
        <end position="170"/>
    </location>
</feature>
<proteinExistence type="predicted"/>
<accession>A0A7R8ZGF7</accession>
<evidence type="ECO:0000256" key="1">
    <source>
        <dbReference type="SAM" id="MobiDB-lite"/>
    </source>
</evidence>
<feature type="transmembrane region" description="Helical" evidence="2">
    <location>
        <begin position="210"/>
        <end position="236"/>
    </location>
</feature>
<keyword evidence="2" id="KW-1133">Transmembrane helix</keyword>
<feature type="transmembrane region" description="Helical" evidence="2">
    <location>
        <begin position="182"/>
        <end position="203"/>
    </location>
</feature>